<reference evidence="5" key="1">
    <citation type="submission" date="2023-01" db="EMBL/GenBank/DDBJ databases">
        <title>Key to firefly adult light organ development and bioluminescence: homeobox transcription factors regulate luciferase expression and transportation to peroxisome.</title>
        <authorList>
            <person name="Fu X."/>
        </authorList>
    </citation>
    <scope>NUCLEOTIDE SEQUENCE [LARGE SCALE GENOMIC DNA]</scope>
</reference>
<dbReference type="Proteomes" id="UP001353858">
    <property type="component" value="Unassembled WGS sequence"/>
</dbReference>
<proteinExistence type="predicted"/>
<evidence type="ECO:0000313" key="4">
    <source>
        <dbReference type="EMBL" id="KAK4877521.1"/>
    </source>
</evidence>
<dbReference type="PANTHER" id="PTHR31927:SF13">
    <property type="entry name" value="TWEEDLEBETA"/>
    <property type="match status" value="1"/>
</dbReference>
<protein>
    <recommendedName>
        <fullName evidence="3">DUF243 domain-containing protein</fullName>
    </recommendedName>
</protein>
<evidence type="ECO:0000256" key="1">
    <source>
        <dbReference type="SAM" id="MobiDB-lite"/>
    </source>
</evidence>
<feature type="chain" id="PRO_5043018671" description="DUF243 domain-containing protein" evidence="2">
    <location>
        <begin position="17"/>
        <end position="283"/>
    </location>
</feature>
<evidence type="ECO:0000256" key="2">
    <source>
        <dbReference type="SAM" id="SignalP"/>
    </source>
</evidence>
<feature type="signal peptide" evidence="2">
    <location>
        <begin position="1"/>
        <end position="16"/>
    </location>
</feature>
<feature type="compositionally biased region" description="Low complexity" evidence="1">
    <location>
        <begin position="259"/>
        <end position="268"/>
    </location>
</feature>
<name>A0AAN7P9F4_9COLE</name>
<dbReference type="GO" id="GO:0062129">
    <property type="term" value="C:chitin-based extracellular matrix"/>
    <property type="evidence" value="ECO:0007669"/>
    <property type="project" value="TreeGrafter"/>
</dbReference>
<dbReference type="Pfam" id="PF03103">
    <property type="entry name" value="DUF243"/>
    <property type="match status" value="1"/>
</dbReference>
<dbReference type="AlphaFoldDB" id="A0AAN7P9F4"/>
<organism evidence="4 5">
    <name type="scientific">Aquatica leii</name>
    <dbReference type="NCBI Taxonomy" id="1421715"/>
    <lineage>
        <taxon>Eukaryota</taxon>
        <taxon>Metazoa</taxon>
        <taxon>Ecdysozoa</taxon>
        <taxon>Arthropoda</taxon>
        <taxon>Hexapoda</taxon>
        <taxon>Insecta</taxon>
        <taxon>Pterygota</taxon>
        <taxon>Neoptera</taxon>
        <taxon>Endopterygota</taxon>
        <taxon>Coleoptera</taxon>
        <taxon>Polyphaga</taxon>
        <taxon>Elateriformia</taxon>
        <taxon>Elateroidea</taxon>
        <taxon>Lampyridae</taxon>
        <taxon>Luciolinae</taxon>
        <taxon>Aquatica</taxon>
    </lineage>
</organism>
<dbReference type="InterPro" id="IPR004145">
    <property type="entry name" value="DUF243"/>
</dbReference>
<keyword evidence="5" id="KW-1185">Reference proteome</keyword>
<feature type="domain" description="DUF243" evidence="3">
    <location>
        <begin position="94"/>
        <end position="194"/>
    </location>
</feature>
<feature type="region of interest" description="Disordered" evidence="1">
    <location>
        <begin position="259"/>
        <end position="283"/>
    </location>
</feature>
<evidence type="ECO:0000313" key="5">
    <source>
        <dbReference type="Proteomes" id="UP001353858"/>
    </source>
</evidence>
<evidence type="ECO:0000259" key="3">
    <source>
        <dbReference type="SMART" id="SM00690"/>
    </source>
</evidence>
<dbReference type="EMBL" id="JARPUR010000004">
    <property type="protein sequence ID" value="KAK4877521.1"/>
    <property type="molecule type" value="Genomic_DNA"/>
</dbReference>
<dbReference type="GO" id="GO:0008010">
    <property type="term" value="F:structural constituent of chitin-based larval cuticle"/>
    <property type="evidence" value="ECO:0007669"/>
    <property type="project" value="TreeGrafter"/>
</dbReference>
<comment type="caution">
    <text evidence="4">The sequence shown here is derived from an EMBL/GenBank/DDBJ whole genome shotgun (WGS) entry which is preliminary data.</text>
</comment>
<dbReference type="SMART" id="SM00690">
    <property type="entry name" value="DM5"/>
    <property type="match status" value="1"/>
</dbReference>
<gene>
    <name evidence="4" type="ORF">RN001_010027</name>
</gene>
<dbReference type="GO" id="GO:0040003">
    <property type="term" value="P:chitin-based cuticle development"/>
    <property type="evidence" value="ECO:0007669"/>
    <property type="project" value="TreeGrafter"/>
</dbReference>
<sequence length="283" mass="27966">MKVLVVAVTLIAAIAARPDVSHLPTGSYLPSTGHISSESGHFGSITGGGIGLIGTSGFGGAGDLHGIGGIGGIGGISGIGGIGGIGGISGGGSGLVHDQKHVYFFAAPEEYSSSRLRINVVPNSQRNTKIIFVKAPSYGSVVPEVVAPQSLSEDKTLVYVLVKKPEHGGQITIPAGVGVKQAKPEVYFIKYKTQHDAQQLIQGGLQGQQVGSHVPDIGNAANFVSTLESAASHGSGTLIGGGGSHGSIGSIGSISTSGSHGSSVFTSGSTGGSFGPAGASGPY</sequence>
<accession>A0AAN7P9F4</accession>
<keyword evidence="2" id="KW-0732">Signal</keyword>
<dbReference type="PANTHER" id="PTHR31927">
    <property type="entry name" value="FI07246P-RELATED-RELATED"/>
    <property type="match status" value="1"/>
</dbReference>